<dbReference type="Gene3D" id="3.90.550.10">
    <property type="entry name" value="Spore Coat Polysaccharide Biosynthesis Protein SpsA, Chain A"/>
    <property type="match status" value="1"/>
</dbReference>
<comment type="caution">
    <text evidence="1">The sequence shown here is derived from an EMBL/GenBank/DDBJ whole genome shotgun (WGS) entry which is preliminary data.</text>
</comment>
<proteinExistence type="predicted"/>
<accession>A0ABT3M5T1</accession>
<organism evidence="1 2">
    <name type="scientific">Leptospira paudalimensis</name>
    <dbReference type="NCBI Taxonomy" id="2950024"/>
    <lineage>
        <taxon>Bacteria</taxon>
        <taxon>Pseudomonadati</taxon>
        <taxon>Spirochaetota</taxon>
        <taxon>Spirochaetia</taxon>
        <taxon>Leptospirales</taxon>
        <taxon>Leptospiraceae</taxon>
        <taxon>Leptospira</taxon>
    </lineage>
</organism>
<dbReference type="RefSeq" id="WP_265357684.1">
    <property type="nucleotide sequence ID" value="NZ_JAMQPR010000001.1"/>
</dbReference>
<dbReference type="Proteomes" id="UP001208794">
    <property type="component" value="Unassembled WGS sequence"/>
</dbReference>
<gene>
    <name evidence="1" type="ORF">ND855_06440</name>
</gene>
<dbReference type="SUPFAM" id="SSF53448">
    <property type="entry name" value="Nucleotide-diphospho-sugar transferases"/>
    <property type="match status" value="1"/>
</dbReference>
<evidence type="ECO:0008006" key="3">
    <source>
        <dbReference type="Google" id="ProtNLM"/>
    </source>
</evidence>
<evidence type="ECO:0000313" key="1">
    <source>
        <dbReference type="EMBL" id="MCW7503759.1"/>
    </source>
</evidence>
<dbReference type="EMBL" id="JAMQPR010000001">
    <property type="protein sequence ID" value="MCW7503759.1"/>
    <property type="molecule type" value="Genomic_DNA"/>
</dbReference>
<dbReference type="InterPro" id="IPR029044">
    <property type="entry name" value="Nucleotide-diphossugar_trans"/>
</dbReference>
<evidence type="ECO:0000313" key="2">
    <source>
        <dbReference type="Proteomes" id="UP001208794"/>
    </source>
</evidence>
<protein>
    <recommendedName>
        <fullName evidence="3">Glycosyltransferase family 2 protein</fullName>
    </recommendedName>
</protein>
<name>A0ABT3M5T1_9LEPT</name>
<keyword evidence="2" id="KW-1185">Reference proteome</keyword>
<reference evidence="1 2" key="1">
    <citation type="submission" date="2022-06" db="EMBL/GenBank/DDBJ databases">
        <title>Leptospira isolates from biofilms formed at urban environments.</title>
        <authorList>
            <person name="Ribeiro P.S."/>
            <person name="Sousa T."/>
            <person name="Carvalho N."/>
            <person name="Aburjaile F."/>
            <person name="Neves F."/>
            <person name="Oliveira D."/>
            <person name="Blanco L."/>
            <person name="Lima J."/>
            <person name="Costa F."/>
            <person name="Brenig B."/>
            <person name="Soares S."/>
            <person name="Ramos R."/>
            <person name="Goes-Neto A."/>
            <person name="Matiuzzi M."/>
            <person name="Azevedo V."/>
            <person name="Ristow P."/>
        </authorList>
    </citation>
    <scope>NUCLEOTIDE SEQUENCE [LARGE SCALE GENOMIC DNA]</scope>
    <source>
        <strain evidence="1 2">VSF14</strain>
    </source>
</reference>
<sequence length="302" mass="35550">MSVPVLLIAFNRPDLAELTLRRMIEAKPSKIYFAVDGARNNKLGEHEKVERVRNLVSLIPTSIPYEVKFSDLNHGCREGVSSAITWFFSKEEMGIILEDDCYPDLSFFPFCEELLIKYKDDHQIGMISGDNFFRNKIHLKDSYFYSSYFHIWGWATWRRSWSGYQSSGIDSEVVKTVVNQNLKNRRARKFWIQWITESANGHVDTWDHQWTFHNWKHNRISIMPSVNLIANLGFRSDGTHTLDEDSQFANLQSEPIKFPLVHPKKKDIIRFYQKFVEVFFYPAFLNHLSLKVKIAIYNLIKK</sequence>